<reference evidence="4 5" key="1">
    <citation type="journal article" date="2021" name="Sci. Rep.">
        <title>Chromosome anchoring in Senegalese sole (Solea senegalensis) reveals sex-associated markers and genome rearrangements in flatfish.</title>
        <authorList>
            <person name="Guerrero-Cozar I."/>
            <person name="Gomez-Garrido J."/>
            <person name="Berbel C."/>
            <person name="Martinez-Blanch J.F."/>
            <person name="Alioto T."/>
            <person name="Claros M.G."/>
            <person name="Gagnaire P.A."/>
            <person name="Manchado M."/>
        </authorList>
    </citation>
    <scope>NUCLEOTIDE SEQUENCE [LARGE SCALE GENOMIC DNA]</scope>
    <source>
        <strain evidence="4">Sse05_10M</strain>
    </source>
</reference>
<dbReference type="GO" id="GO:0005739">
    <property type="term" value="C:mitochondrion"/>
    <property type="evidence" value="ECO:0007669"/>
    <property type="project" value="TreeGrafter"/>
</dbReference>
<protein>
    <recommendedName>
        <fullName evidence="2">Succinate dehydrogenase assembly factor 4, mitochondrial</fullName>
    </recommendedName>
</protein>
<dbReference type="InterPro" id="IPR012875">
    <property type="entry name" value="SDHF4"/>
</dbReference>
<evidence type="ECO:0000313" key="4">
    <source>
        <dbReference type="EMBL" id="KAG7511772.1"/>
    </source>
</evidence>
<evidence type="ECO:0000313" key="5">
    <source>
        <dbReference type="Proteomes" id="UP000693946"/>
    </source>
</evidence>
<dbReference type="PANTHER" id="PTHR28524:SF3">
    <property type="entry name" value="SUCCINATE DEHYDROGENASE ASSEMBLY FACTOR 4, MITOCHONDRIAL"/>
    <property type="match status" value="1"/>
</dbReference>
<evidence type="ECO:0000256" key="1">
    <source>
        <dbReference type="ARBA" id="ARBA00005701"/>
    </source>
</evidence>
<name>A0AAV6S5J7_SOLSE</name>
<feature type="compositionally biased region" description="Basic and acidic residues" evidence="3">
    <location>
        <begin position="48"/>
        <end position="76"/>
    </location>
</feature>
<comment type="similarity">
    <text evidence="1">Belongs to the SDHAF4 family.</text>
</comment>
<dbReference type="EMBL" id="JAGKHQ010000007">
    <property type="protein sequence ID" value="KAG7511772.1"/>
    <property type="molecule type" value="Genomic_DNA"/>
</dbReference>
<evidence type="ECO:0000256" key="2">
    <source>
        <dbReference type="ARBA" id="ARBA00022170"/>
    </source>
</evidence>
<feature type="compositionally biased region" description="Polar residues" evidence="3">
    <location>
        <begin position="251"/>
        <end position="266"/>
    </location>
</feature>
<feature type="region of interest" description="Disordered" evidence="3">
    <location>
        <begin position="485"/>
        <end position="546"/>
    </location>
</feature>
<sequence length="701" mass="78531">MSVVRFLCLSRRAGSLSLNRVRTDCSRAASGAVKDKETLKKYKTPQGRFDHPEEKSKDALSKFPDDVNPVTKEKGGPRGPEPTRYGDWERKGRWSNSGLLLDFKIKDYGVIVSAKKNNNDRVVLVCPSVIDKQSARDQDLPSSPTFNTRHISEDLLLSSTKPHASILKEHRCDVYRRHLTDMSFWTRPREERAEMSRDVSPPSGAHKHCASSVAVSELRGGRGHEEHTFRSSSEQSLSGSIPEFEPPNLPLRQSLTSTVLNPTYTPQPGHLKSGQKEGRGWGRSEGDLTSPHKANYWACAIPKDLPQSPDRHSAGWDPNKEYQALLDYTYPLRTNSLTCDSAERHKHSLLQADMQDSGIDLENVCSWTSLSGLDVSVSSTEQTEERSRLDRSFTELQGEEPLLLTDPATLYLNNVDSSKSGSDHHLQRHEWPCSTSTALTRSSGILHQPVCACMEEDEEFRRLPEQLSELQLLSTQVRVIAAQLRQQPRDPGTSSIFSSVTSPEKLEAKNKTREDSSQEDTGKEWTVPQSAAAAAHRSNGRWVEPVGGRSSASGLRKVESLLEQLCELTLHQSSQGQQEQQSDSLLQHIQVFCSHLEQLLQYLYAASEKIQLLAQPAVDIARLKLSLDEYQREVRNHLPLTSCVMHSGQLLLRSINSMSPFLRDTLQLVARESEALQSYNQHFSTDNLVQQSRDQSSLGVQ</sequence>
<feature type="region of interest" description="Disordered" evidence="3">
    <location>
        <begin position="30"/>
        <end position="88"/>
    </location>
</feature>
<feature type="region of interest" description="Disordered" evidence="3">
    <location>
        <begin position="190"/>
        <end position="287"/>
    </location>
</feature>
<comment type="caution">
    <text evidence="4">The sequence shown here is derived from an EMBL/GenBank/DDBJ whole genome shotgun (WGS) entry which is preliminary data.</text>
</comment>
<keyword evidence="5" id="KW-1185">Reference proteome</keyword>
<feature type="compositionally biased region" description="Basic and acidic residues" evidence="3">
    <location>
        <begin position="504"/>
        <end position="523"/>
    </location>
</feature>
<dbReference type="Proteomes" id="UP000693946">
    <property type="component" value="Linkage Group LG15"/>
</dbReference>
<feature type="compositionally biased region" description="Polar residues" evidence="3">
    <location>
        <begin position="492"/>
        <end position="502"/>
    </location>
</feature>
<feature type="compositionally biased region" description="Basic and acidic residues" evidence="3">
    <location>
        <begin position="219"/>
        <end position="229"/>
    </location>
</feature>
<dbReference type="PANTHER" id="PTHR28524">
    <property type="entry name" value="SUCCINATE DEHYDROGENASE ASSEMBLY FACTOR 4, MITOCHONDRIAL"/>
    <property type="match status" value="1"/>
</dbReference>
<dbReference type="Pfam" id="PF07896">
    <property type="entry name" value="DUF1674"/>
    <property type="match status" value="1"/>
</dbReference>
<proteinExistence type="inferred from homology"/>
<organism evidence="4 5">
    <name type="scientific">Solea senegalensis</name>
    <name type="common">Senegalese sole</name>
    <dbReference type="NCBI Taxonomy" id="28829"/>
    <lineage>
        <taxon>Eukaryota</taxon>
        <taxon>Metazoa</taxon>
        <taxon>Chordata</taxon>
        <taxon>Craniata</taxon>
        <taxon>Vertebrata</taxon>
        <taxon>Euteleostomi</taxon>
        <taxon>Actinopterygii</taxon>
        <taxon>Neopterygii</taxon>
        <taxon>Teleostei</taxon>
        <taxon>Neoteleostei</taxon>
        <taxon>Acanthomorphata</taxon>
        <taxon>Carangaria</taxon>
        <taxon>Pleuronectiformes</taxon>
        <taxon>Pleuronectoidei</taxon>
        <taxon>Soleidae</taxon>
        <taxon>Solea</taxon>
    </lineage>
</organism>
<evidence type="ECO:0000256" key="3">
    <source>
        <dbReference type="SAM" id="MobiDB-lite"/>
    </source>
</evidence>
<feature type="compositionally biased region" description="Basic and acidic residues" evidence="3">
    <location>
        <begin position="274"/>
        <end position="286"/>
    </location>
</feature>
<dbReference type="AlphaFoldDB" id="A0AAV6S5J7"/>
<gene>
    <name evidence="4" type="ORF">JOB18_009793</name>
</gene>
<dbReference type="GO" id="GO:0034553">
    <property type="term" value="P:mitochondrial respiratory chain complex II assembly"/>
    <property type="evidence" value="ECO:0007669"/>
    <property type="project" value="TreeGrafter"/>
</dbReference>
<accession>A0AAV6S5J7</accession>
<feature type="compositionally biased region" description="Polar residues" evidence="3">
    <location>
        <begin position="230"/>
        <end position="239"/>
    </location>
</feature>